<evidence type="ECO:0000313" key="3">
    <source>
        <dbReference type="Proteomes" id="UP000887575"/>
    </source>
</evidence>
<protein>
    <recommendedName>
        <fullName evidence="5">VWFA domain-containing protein</fullName>
    </recommendedName>
</protein>
<reference evidence="4" key="1">
    <citation type="submission" date="2024-02" db="UniProtKB">
        <authorList>
            <consortium name="WormBaseParasite"/>
        </authorList>
    </citation>
    <scope>IDENTIFICATION</scope>
</reference>
<sequence>MSVSFQSCQIIDKGGDCAVVQQQSAGQFACNAQDVMFIFDTKTASRSLDDWRALAGDFVDQFNMLADATSIYARFAAVQFGMDTARPSTNFITPFPSQDNDSIVFGFGDYYARSDVKHAIDAYVQENLAPNTAIGRALDVGENIFRHENQYSPVIILFTNGLAGDTDLIEALSQATYLRNIDEVDIWVVLAQDVEDCSSCYFFGLQLTGNKTNQVFNSTSDAVRNDAIFSEYSRTYPCATPSPPPVAEVCPCTIETSWNDVMILADGSNNMGSNRFTEMWGFMVSALGEATIGQQVAYQTRAGVVVYGNNATLFAPLNKYQSTDQFLSQMWPFKNEQGTNIQDAVLQAVAEFQKNGRPKSRKVMIIGASTYREGSYKLPLNDIQTFQLNQGVVIVIDYGNVDGQGAELLKQMASTGFYIDATQGAPDFSVLQKLLCNANCFCPGQGQDDGYYPVSEANQDWPSGGCFWDSTLTSIKTVADTICRSTQAASGSLGQPKTQLQQRTVIQYSTNLSPAKPPFFVGLTRQSGNWIWADGSYYDANVSGQIIDKGGDCAVVQQQSGFNINIASQGCTTGAYYTCQTKPCTTDFYCV</sequence>
<dbReference type="InterPro" id="IPR016186">
    <property type="entry name" value="C-type_lectin-like/link_sf"/>
</dbReference>
<keyword evidence="3" id="KW-1185">Reference proteome</keyword>
<dbReference type="InterPro" id="IPR002035">
    <property type="entry name" value="VWF_A"/>
</dbReference>
<name>A0AAF3F9U1_9BILA</name>
<dbReference type="PANTHER" id="PTHR31024:SF3">
    <property type="entry name" value="C-TYPE LECTIN-RELATED"/>
    <property type="match status" value="1"/>
</dbReference>
<dbReference type="Gene3D" id="3.10.100.10">
    <property type="entry name" value="Mannose-Binding Protein A, subunit A"/>
    <property type="match status" value="1"/>
</dbReference>
<dbReference type="WBParaSite" id="MBELARI_LOCUS3697">
    <property type="protein sequence ID" value="MBELARI_LOCUS3697"/>
    <property type="gene ID" value="MBELARI_LOCUS3697"/>
</dbReference>
<organism evidence="3 4">
    <name type="scientific">Mesorhabditis belari</name>
    <dbReference type="NCBI Taxonomy" id="2138241"/>
    <lineage>
        <taxon>Eukaryota</taxon>
        <taxon>Metazoa</taxon>
        <taxon>Ecdysozoa</taxon>
        <taxon>Nematoda</taxon>
        <taxon>Chromadorea</taxon>
        <taxon>Rhabditida</taxon>
        <taxon>Rhabditina</taxon>
        <taxon>Rhabditomorpha</taxon>
        <taxon>Rhabditoidea</taxon>
        <taxon>Rhabditidae</taxon>
        <taxon>Mesorhabditinae</taxon>
        <taxon>Mesorhabditis</taxon>
    </lineage>
</organism>
<proteinExistence type="predicted"/>
<dbReference type="PROSITE" id="PS50234">
    <property type="entry name" value="VWFA"/>
    <property type="match status" value="2"/>
</dbReference>
<dbReference type="PROSITE" id="PS50041">
    <property type="entry name" value="C_TYPE_LECTIN_2"/>
    <property type="match status" value="1"/>
</dbReference>
<dbReference type="AlphaFoldDB" id="A0AAF3F9U1"/>
<dbReference type="InterPro" id="IPR001304">
    <property type="entry name" value="C-type_lectin-like"/>
</dbReference>
<dbReference type="InterPro" id="IPR016187">
    <property type="entry name" value="CTDL_fold"/>
</dbReference>
<dbReference type="InterPro" id="IPR036465">
    <property type="entry name" value="vWFA_dom_sf"/>
</dbReference>
<dbReference type="Gene3D" id="3.40.50.410">
    <property type="entry name" value="von Willebrand factor, type A domain"/>
    <property type="match status" value="2"/>
</dbReference>
<dbReference type="PANTHER" id="PTHR31024">
    <property type="entry name" value="C-TYPE LECTIN"/>
    <property type="match status" value="1"/>
</dbReference>
<dbReference type="Proteomes" id="UP000887575">
    <property type="component" value="Unassembled WGS sequence"/>
</dbReference>
<feature type="domain" description="VWFA" evidence="2">
    <location>
        <begin position="34"/>
        <end position="189"/>
    </location>
</feature>
<dbReference type="SMART" id="SM00327">
    <property type="entry name" value="VWA"/>
    <property type="match status" value="2"/>
</dbReference>
<dbReference type="CDD" id="cd00037">
    <property type="entry name" value="CLECT"/>
    <property type="match status" value="1"/>
</dbReference>
<dbReference type="SUPFAM" id="SSF53300">
    <property type="entry name" value="vWA-like"/>
    <property type="match status" value="2"/>
</dbReference>
<dbReference type="Pfam" id="PF00092">
    <property type="entry name" value="VWA"/>
    <property type="match status" value="1"/>
</dbReference>
<dbReference type="CDD" id="cd00198">
    <property type="entry name" value="vWFA"/>
    <property type="match status" value="1"/>
</dbReference>
<evidence type="ECO:0008006" key="5">
    <source>
        <dbReference type="Google" id="ProtNLM"/>
    </source>
</evidence>
<feature type="domain" description="C-type lectin" evidence="1">
    <location>
        <begin position="462"/>
        <end position="580"/>
    </location>
</feature>
<dbReference type="SUPFAM" id="SSF56436">
    <property type="entry name" value="C-type lectin-like"/>
    <property type="match status" value="1"/>
</dbReference>
<evidence type="ECO:0000313" key="4">
    <source>
        <dbReference type="WBParaSite" id="MBELARI_LOCUS3697"/>
    </source>
</evidence>
<evidence type="ECO:0000259" key="2">
    <source>
        <dbReference type="PROSITE" id="PS50234"/>
    </source>
</evidence>
<accession>A0AAF3F9U1</accession>
<feature type="domain" description="VWFA" evidence="2">
    <location>
        <begin position="260"/>
        <end position="438"/>
    </location>
</feature>
<evidence type="ECO:0000259" key="1">
    <source>
        <dbReference type="PROSITE" id="PS50041"/>
    </source>
</evidence>